<dbReference type="AlphaFoldDB" id="A0AAQ3QCN2"/>
<dbReference type="GO" id="GO:0042645">
    <property type="term" value="C:mitochondrial nucleoid"/>
    <property type="evidence" value="ECO:0007669"/>
    <property type="project" value="TreeGrafter"/>
</dbReference>
<protein>
    <recommendedName>
        <fullName evidence="4">Protein OSB1, mitochondrial</fullName>
    </recommendedName>
</protein>
<accession>A0AAQ3QCN2</accession>
<dbReference type="PANTHER" id="PTHR10302:SF18">
    <property type="entry name" value="PROTEIN OSB1, MITOCHONDRIAL"/>
    <property type="match status" value="1"/>
</dbReference>
<proteinExistence type="predicted"/>
<keyword evidence="3" id="KW-1185">Reference proteome</keyword>
<dbReference type="InterPro" id="IPR011344">
    <property type="entry name" value="ssDNA-bd"/>
</dbReference>
<dbReference type="EMBL" id="CP136894">
    <property type="protein sequence ID" value="WOL07806.1"/>
    <property type="molecule type" value="Genomic_DNA"/>
</dbReference>
<gene>
    <name evidence="2" type="ORF">Cni_G16555</name>
</gene>
<feature type="region of interest" description="Disordered" evidence="1">
    <location>
        <begin position="240"/>
        <end position="259"/>
    </location>
</feature>
<organism evidence="2 3">
    <name type="scientific">Canna indica</name>
    <name type="common">Indian-shot</name>
    <dbReference type="NCBI Taxonomy" id="4628"/>
    <lineage>
        <taxon>Eukaryota</taxon>
        <taxon>Viridiplantae</taxon>
        <taxon>Streptophyta</taxon>
        <taxon>Embryophyta</taxon>
        <taxon>Tracheophyta</taxon>
        <taxon>Spermatophyta</taxon>
        <taxon>Magnoliopsida</taxon>
        <taxon>Liliopsida</taxon>
        <taxon>Zingiberales</taxon>
        <taxon>Cannaceae</taxon>
        <taxon>Canna</taxon>
    </lineage>
</organism>
<evidence type="ECO:0000256" key="1">
    <source>
        <dbReference type="SAM" id="MobiDB-lite"/>
    </source>
</evidence>
<evidence type="ECO:0000313" key="3">
    <source>
        <dbReference type="Proteomes" id="UP001327560"/>
    </source>
</evidence>
<dbReference type="InterPro" id="IPR012340">
    <property type="entry name" value="NA-bd_OB-fold"/>
</dbReference>
<dbReference type="SUPFAM" id="SSF50249">
    <property type="entry name" value="Nucleic acid-binding proteins"/>
    <property type="match status" value="1"/>
</dbReference>
<evidence type="ECO:0000313" key="2">
    <source>
        <dbReference type="EMBL" id="WOL07806.1"/>
    </source>
</evidence>
<dbReference type="PANTHER" id="PTHR10302">
    <property type="entry name" value="SINGLE-STRANDED DNA-BINDING PROTEIN"/>
    <property type="match status" value="1"/>
</dbReference>
<dbReference type="Gene3D" id="2.40.50.140">
    <property type="entry name" value="Nucleic acid-binding proteins"/>
    <property type="match status" value="1"/>
</dbReference>
<dbReference type="GO" id="GO:0003697">
    <property type="term" value="F:single-stranded DNA binding"/>
    <property type="evidence" value="ECO:0007669"/>
    <property type="project" value="InterPro"/>
</dbReference>
<dbReference type="Proteomes" id="UP001327560">
    <property type="component" value="Chromosome 5"/>
</dbReference>
<name>A0AAQ3QCN2_9LILI</name>
<sequence>MGSRPLSSLKRSLLAFAAPPSATVGEGVQSVPYRQSMFRRPPTVRRSFVRRNSCSFIGTVVCPVKRLASRHFGVYTFLEVKGRSAGLNPSSFRILLAMLDELAEISLNYLKPNDLIYVRGHLGSYEKHNGNGNHETFYKVFVKDLNFIKLYGEIKKPMEPGSSVEESSTPPASKDLERRDRLHLWQIFFANPHEWWDNRQNKSYSGLPDFKHKDTNERLWLREDDPPWVRRQLQLYDSSMRTQSSGSKVHGWKVKDLEL</sequence>
<dbReference type="GO" id="GO:0006264">
    <property type="term" value="P:mitochondrial DNA replication"/>
    <property type="evidence" value="ECO:0007669"/>
    <property type="project" value="TreeGrafter"/>
</dbReference>
<evidence type="ECO:0008006" key="4">
    <source>
        <dbReference type="Google" id="ProtNLM"/>
    </source>
</evidence>
<reference evidence="2 3" key="1">
    <citation type="submission" date="2023-10" db="EMBL/GenBank/DDBJ databases">
        <title>Chromosome-scale genome assembly provides insights into flower coloration mechanisms of Canna indica.</title>
        <authorList>
            <person name="Li C."/>
        </authorList>
    </citation>
    <scope>NUCLEOTIDE SEQUENCE [LARGE SCALE GENOMIC DNA]</scope>
    <source>
        <tissue evidence="2">Flower</tissue>
    </source>
</reference>